<dbReference type="EMBL" id="CADIKG010000005">
    <property type="protein sequence ID" value="CAB3756646.1"/>
    <property type="molecule type" value="Genomic_DNA"/>
</dbReference>
<evidence type="ECO:0000313" key="2">
    <source>
        <dbReference type="EMBL" id="CAB3756646.1"/>
    </source>
</evidence>
<reference evidence="2 3" key="1">
    <citation type="submission" date="2020-04" db="EMBL/GenBank/DDBJ databases">
        <authorList>
            <person name="De Canck E."/>
        </authorList>
    </citation>
    <scope>NUCLEOTIDE SEQUENCE [LARGE SCALE GENOMIC DNA]</scope>
    <source>
        <strain evidence="2 3">LMG 29660</strain>
    </source>
</reference>
<feature type="compositionally biased region" description="Basic and acidic residues" evidence="1">
    <location>
        <begin position="60"/>
        <end position="69"/>
    </location>
</feature>
<dbReference type="AlphaFoldDB" id="A0A6J5DUQ1"/>
<evidence type="ECO:0000313" key="3">
    <source>
        <dbReference type="Proteomes" id="UP000494135"/>
    </source>
</evidence>
<accession>A0A6J5DUQ1</accession>
<feature type="region of interest" description="Disordered" evidence="1">
    <location>
        <begin position="49"/>
        <end position="119"/>
    </location>
</feature>
<sequence>MCARPASVATRVIVIVVIPVDMANRVPRANPGMAVAEIPGSSSFAGRLAMKDSMQPGHDAPARKHEDRTRTRHSERHLDQQLDDPFPASDCPATGGVTRIEPDTPPDSPPDSPFDTHDE</sequence>
<dbReference type="Proteomes" id="UP000494135">
    <property type="component" value="Unassembled WGS sequence"/>
</dbReference>
<organism evidence="2 3">
    <name type="scientific">Burkholderia puraquae</name>
    <dbReference type="NCBI Taxonomy" id="1904757"/>
    <lineage>
        <taxon>Bacteria</taxon>
        <taxon>Pseudomonadati</taxon>
        <taxon>Pseudomonadota</taxon>
        <taxon>Betaproteobacteria</taxon>
        <taxon>Burkholderiales</taxon>
        <taxon>Burkholderiaceae</taxon>
        <taxon>Burkholderia</taxon>
        <taxon>Burkholderia cepacia complex</taxon>
    </lineage>
</organism>
<name>A0A6J5DUQ1_9BURK</name>
<gene>
    <name evidence="2" type="ORF">LMG29660_02922</name>
</gene>
<proteinExistence type="predicted"/>
<evidence type="ECO:0000256" key="1">
    <source>
        <dbReference type="SAM" id="MobiDB-lite"/>
    </source>
</evidence>
<protein>
    <submittedName>
        <fullName evidence="2">Uncharacterized protein</fullName>
    </submittedName>
</protein>
<feature type="compositionally biased region" description="Pro residues" evidence="1">
    <location>
        <begin position="103"/>
        <end position="112"/>
    </location>
</feature>